<evidence type="ECO:0000256" key="3">
    <source>
        <dbReference type="ARBA" id="ARBA00007357"/>
    </source>
</evidence>
<comment type="similarity">
    <text evidence="3">Belongs to the peptidase M13 family.</text>
</comment>
<dbReference type="Pfam" id="PF05649">
    <property type="entry name" value="Peptidase_M13_N"/>
    <property type="match status" value="1"/>
</dbReference>
<comment type="subcellular location">
    <subcellularLocation>
        <location evidence="2">Cell membrane</location>
        <topology evidence="2">Single-pass type II membrane protein</topology>
    </subcellularLocation>
</comment>
<name>A0ABQ8TKJ4_PERAM</name>
<evidence type="ECO:0000256" key="2">
    <source>
        <dbReference type="ARBA" id="ARBA00004401"/>
    </source>
</evidence>
<dbReference type="Pfam" id="PF01431">
    <property type="entry name" value="Peptidase_M13"/>
    <property type="match status" value="1"/>
</dbReference>
<dbReference type="PRINTS" id="PR00786">
    <property type="entry name" value="NEPRILYSIN"/>
</dbReference>
<evidence type="ECO:0000256" key="7">
    <source>
        <dbReference type="ARBA" id="ARBA00022833"/>
    </source>
</evidence>
<feature type="domain" description="Peptidase M13 N-terminal" evidence="10">
    <location>
        <begin position="120"/>
        <end position="165"/>
    </location>
</feature>
<proteinExistence type="inferred from homology"/>
<dbReference type="InterPro" id="IPR000718">
    <property type="entry name" value="Peptidase_M13"/>
</dbReference>
<accession>A0ABQ8TKJ4</accession>
<keyword evidence="5" id="KW-0479">Metal-binding</keyword>
<feature type="domain" description="Peptidase M13 C-terminal" evidence="9">
    <location>
        <begin position="287"/>
        <end position="408"/>
    </location>
</feature>
<reference evidence="11 12" key="1">
    <citation type="journal article" date="2022" name="Allergy">
        <title>Genome assembly and annotation of Periplaneta americana reveal a comprehensive cockroach allergen profile.</title>
        <authorList>
            <person name="Wang L."/>
            <person name="Xiong Q."/>
            <person name="Saelim N."/>
            <person name="Wang L."/>
            <person name="Nong W."/>
            <person name="Wan A.T."/>
            <person name="Shi M."/>
            <person name="Liu X."/>
            <person name="Cao Q."/>
            <person name="Hui J.H.L."/>
            <person name="Sookrung N."/>
            <person name="Leung T.F."/>
            <person name="Tungtrongchitr A."/>
            <person name="Tsui S.K.W."/>
        </authorList>
    </citation>
    <scope>NUCLEOTIDE SEQUENCE [LARGE SCALE GENOMIC DNA]</scope>
    <source>
        <strain evidence="11">PWHHKU_190912</strain>
    </source>
</reference>
<dbReference type="EMBL" id="JAJSOF020000005">
    <property type="protein sequence ID" value="KAJ4447085.1"/>
    <property type="molecule type" value="Genomic_DNA"/>
</dbReference>
<dbReference type="CDD" id="cd08662">
    <property type="entry name" value="M13"/>
    <property type="match status" value="1"/>
</dbReference>
<dbReference type="InterPro" id="IPR042089">
    <property type="entry name" value="Peptidase_M13_dom_2"/>
</dbReference>
<evidence type="ECO:0000256" key="1">
    <source>
        <dbReference type="ARBA" id="ARBA00001947"/>
    </source>
</evidence>
<dbReference type="PROSITE" id="PS51885">
    <property type="entry name" value="NEPRILYSIN"/>
    <property type="match status" value="1"/>
</dbReference>
<evidence type="ECO:0000313" key="12">
    <source>
        <dbReference type="Proteomes" id="UP001148838"/>
    </source>
</evidence>
<keyword evidence="7" id="KW-0862">Zinc</keyword>
<keyword evidence="8" id="KW-0482">Metalloprotease</keyword>
<dbReference type="Proteomes" id="UP001148838">
    <property type="component" value="Unassembled WGS sequence"/>
</dbReference>
<dbReference type="InterPro" id="IPR018497">
    <property type="entry name" value="Peptidase_M13_C"/>
</dbReference>
<organism evidence="11 12">
    <name type="scientific">Periplaneta americana</name>
    <name type="common">American cockroach</name>
    <name type="synonym">Blatta americana</name>
    <dbReference type="NCBI Taxonomy" id="6978"/>
    <lineage>
        <taxon>Eukaryota</taxon>
        <taxon>Metazoa</taxon>
        <taxon>Ecdysozoa</taxon>
        <taxon>Arthropoda</taxon>
        <taxon>Hexapoda</taxon>
        <taxon>Insecta</taxon>
        <taxon>Pterygota</taxon>
        <taxon>Neoptera</taxon>
        <taxon>Polyneoptera</taxon>
        <taxon>Dictyoptera</taxon>
        <taxon>Blattodea</taxon>
        <taxon>Blattoidea</taxon>
        <taxon>Blattidae</taxon>
        <taxon>Blattinae</taxon>
        <taxon>Periplaneta</taxon>
    </lineage>
</organism>
<evidence type="ECO:0000256" key="6">
    <source>
        <dbReference type="ARBA" id="ARBA00022801"/>
    </source>
</evidence>
<evidence type="ECO:0000256" key="5">
    <source>
        <dbReference type="ARBA" id="ARBA00022723"/>
    </source>
</evidence>
<keyword evidence="6" id="KW-0378">Hydrolase</keyword>
<keyword evidence="12" id="KW-1185">Reference proteome</keyword>
<evidence type="ECO:0000256" key="8">
    <source>
        <dbReference type="ARBA" id="ARBA00023049"/>
    </source>
</evidence>
<evidence type="ECO:0000259" key="9">
    <source>
        <dbReference type="Pfam" id="PF01431"/>
    </source>
</evidence>
<sequence>MRKWRRCYVSMVTKSKECLRQIHDLMPAAVSYKIATSYQFSVIKKRIMEKKWEYKGTVHQLFIDFKKAYDSVKRKLYDILIEFGIPKKLVRLIKMCLSETYSRVRIDAMDMELEHEDVVMEVEEMLMDIRAAFESLVKEAKWMDDKTRKEALLKVEAMGHMIGFPQNLLKHGYLEDLYSELKVEKGMFLKSVVNIHTVNANKALKSLTSPQQRRHNISSELPDPFVVNAYNVITHNFIEYADIVYVYGLCDGSSLRAIAEYEGRFPNRRVPYRRVFTVYGVGRKTWALNYGAIGFVLAHELTHSFDNKGRTFDKEGEQKNWWTQNTTIEFNKRADCFKKQYSSYKVQDRHINGRATLGENIADNGGLRESIRAYRNYVNRNGKEQKLPGLEHLSHEQLLYLSFANIVAVKGDIKRTF</sequence>
<protein>
    <submittedName>
        <fullName evidence="11">Uncharacterized protein</fullName>
    </submittedName>
</protein>
<dbReference type="InterPro" id="IPR008753">
    <property type="entry name" value="Peptidase_M13_N"/>
</dbReference>
<gene>
    <name evidence="11" type="ORF">ANN_09074</name>
</gene>
<dbReference type="InterPro" id="IPR024079">
    <property type="entry name" value="MetalloPept_cat_dom_sf"/>
</dbReference>
<evidence type="ECO:0000259" key="10">
    <source>
        <dbReference type="Pfam" id="PF05649"/>
    </source>
</evidence>
<dbReference type="PANTHER" id="PTHR11733">
    <property type="entry name" value="ZINC METALLOPROTEASE FAMILY M13 NEPRILYSIN-RELATED"/>
    <property type="match status" value="1"/>
</dbReference>
<evidence type="ECO:0000313" key="11">
    <source>
        <dbReference type="EMBL" id="KAJ4447085.1"/>
    </source>
</evidence>
<dbReference type="PANTHER" id="PTHR11733:SF133">
    <property type="entry name" value="PHOSPHATE-REGULATING NEUTRAL ENDOPEPTIDASE PHEX"/>
    <property type="match status" value="1"/>
</dbReference>
<comment type="caution">
    <text evidence="11">The sequence shown here is derived from an EMBL/GenBank/DDBJ whole genome shotgun (WGS) entry which is preliminary data.</text>
</comment>
<evidence type="ECO:0000256" key="4">
    <source>
        <dbReference type="ARBA" id="ARBA00022670"/>
    </source>
</evidence>
<dbReference type="SUPFAM" id="SSF55486">
    <property type="entry name" value="Metalloproteases ('zincins'), catalytic domain"/>
    <property type="match status" value="1"/>
</dbReference>
<dbReference type="Gene3D" id="1.10.1380.10">
    <property type="entry name" value="Neutral endopeptidase , domain2"/>
    <property type="match status" value="1"/>
</dbReference>
<dbReference type="Gene3D" id="3.40.390.10">
    <property type="entry name" value="Collagenase (Catalytic Domain)"/>
    <property type="match status" value="2"/>
</dbReference>
<comment type="cofactor">
    <cofactor evidence="1">
        <name>Zn(2+)</name>
        <dbReference type="ChEBI" id="CHEBI:29105"/>
    </cofactor>
</comment>
<keyword evidence="4" id="KW-0645">Protease</keyword>